<accession>A0A8S5NEG8</accession>
<proteinExistence type="predicted"/>
<feature type="region of interest" description="Disordered" evidence="1">
    <location>
        <begin position="1"/>
        <end position="35"/>
    </location>
</feature>
<organism evidence="2">
    <name type="scientific">Siphoviridae sp. ctHEr2</name>
    <dbReference type="NCBI Taxonomy" id="2826229"/>
    <lineage>
        <taxon>Viruses</taxon>
        <taxon>Duplodnaviria</taxon>
        <taxon>Heunggongvirae</taxon>
        <taxon>Uroviricota</taxon>
        <taxon>Caudoviricetes</taxon>
    </lineage>
</organism>
<dbReference type="EMBL" id="BK015152">
    <property type="protein sequence ID" value="DAD93110.1"/>
    <property type="molecule type" value="Genomic_DNA"/>
</dbReference>
<evidence type="ECO:0000313" key="2">
    <source>
        <dbReference type="EMBL" id="DAD93110.1"/>
    </source>
</evidence>
<name>A0A8S5NEG8_9CAUD</name>
<protein>
    <submittedName>
        <fullName evidence="2">Uncharacterized protein</fullName>
    </submittedName>
</protein>
<evidence type="ECO:0000256" key="1">
    <source>
        <dbReference type="SAM" id="MobiDB-lite"/>
    </source>
</evidence>
<sequence>MTRSRARRPAGTGPVRLGRRGSPVRPPRSGGACSS</sequence>
<reference evidence="2" key="1">
    <citation type="journal article" date="2021" name="Proc. Natl. Acad. Sci. U.S.A.">
        <title>A Catalog of Tens of Thousands of Viruses from Human Metagenomes Reveals Hidden Associations with Chronic Diseases.</title>
        <authorList>
            <person name="Tisza M.J."/>
            <person name="Buck C.B."/>
        </authorList>
    </citation>
    <scope>NUCLEOTIDE SEQUENCE</scope>
    <source>
        <strain evidence="2">CtHEr2</strain>
    </source>
</reference>
<feature type="compositionally biased region" description="Low complexity" evidence="1">
    <location>
        <begin position="13"/>
        <end position="35"/>
    </location>
</feature>